<dbReference type="InterPro" id="IPR024931">
    <property type="entry name" value="Importin_alpha"/>
</dbReference>
<evidence type="ECO:0000256" key="1">
    <source>
        <dbReference type="ARBA" id="ARBA00010394"/>
    </source>
</evidence>
<feature type="region of interest" description="Disordered" evidence="6">
    <location>
        <begin position="471"/>
        <end position="490"/>
    </location>
</feature>
<dbReference type="Proteomes" id="UP000481153">
    <property type="component" value="Unassembled WGS sequence"/>
</dbReference>
<dbReference type="GO" id="GO:0005737">
    <property type="term" value="C:cytoplasm"/>
    <property type="evidence" value="ECO:0007669"/>
    <property type="project" value="InterPro"/>
</dbReference>
<evidence type="ECO:0000256" key="6">
    <source>
        <dbReference type="SAM" id="MobiDB-lite"/>
    </source>
</evidence>
<dbReference type="InterPro" id="IPR011989">
    <property type="entry name" value="ARM-like"/>
</dbReference>
<evidence type="ECO:0000256" key="2">
    <source>
        <dbReference type="ARBA" id="ARBA00022448"/>
    </source>
</evidence>
<dbReference type="AlphaFoldDB" id="A0A6G0XIU1"/>
<evidence type="ECO:0000256" key="3">
    <source>
        <dbReference type="ARBA" id="ARBA00022737"/>
    </source>
</evidence>
<keyword evidence="8" id="KW-1185">Reference proteome</keyword>
<dbReference type="GO" id="GO:0061608">
    <property type="term" value="F:nuclear import signal receptor activity"/>
    <property type="evidence" value="ECO:0007669"/>
    <property type="project" value="InterPro"/>
</dbReference>
<gene>
    <name evidence="7" type="ORF">Ae201684_004366</name>
</gene>
<comment type="caution">
    <text evidence="7">The sequence shown here is derived from an EMBL/GenBank/DDBJ whole genome shotgun (WGS) entry which is preliminary data.</text>
</comment>
<dbReference type="InterPro" id="IPR000225">
    <property type="entry name" value="Armadillo"/>
</dbReference>
<evidence type="ECO:0000313" key="8">
    <source>
        <dbReference type="Proteomes" id="UP000481153"/>
    </source>
</evidence>
<dbReference type="PIRSF" id="PIRSF005673">
    <property type="entry name" value="Importin_alpha"/>
    <property type="match status" value="1"/>
</dbReference>
<keyword evidence="3" id="KW-0677">Repeat</keyword>
<comment type="similarity">
    <text evidence="1 5">Belongs to the importin alpha family.</text>
</comment>
<organism evidence="7 8">
    <name type="scientific">Aphanomyces euteiches</name>
    <dbReference type="NCBI Taxonomy" id="100861"/>
    <lineage>
        <taxon>Eukaryota</taxon>
        <taxon>Sar</taxon>
        <taxon>Stramenopiles</taxon>
        <taxon>Oomycota</taxon>
        <taxon>Saprolegniomycetes</taxon>
        <taxon>Saprolegniales</taxon>
        <taxon>Verrucalvaceae</taxon>
        <taxon>Aphanomyces</taxon>
    </lineage>
</organism>
<evidence type="ECO:0000313" key="7">
    <source>
        <dbReference type="EMBL" id="KAF0740128.1"/>
    </source>
</evidence>
<keyword evidence="2 5" id="KW-0813">Transport</keyword>
<dbReference type="Gene3D" id="1.25.10.10">
    <property type="entry name" value="Leucine-rich Repeat Variant"/>
    <property type="match status" value="1"/>
</dbReference>
<name>A0A6G0XIU1_9STRA</name>
<feature type="compositionally biased region" description="Basic residues" evidence="6">
    <location>
        <begin position="11"/>
        <end position="21"/>
    </location>
</feature>
<sequence>MQNHESVKAKSQLKKSTRARTAHTDFVRKSKQSALNKRRRLPSQEDVEDIDDLEFQKLLQQLAASPEHTLPILEKMKEGLAVCSPGRLDNVAESDVVPLLIDLLERPSSTTMELTQVLWCLTHITSGLYEHTKLVLPAVPTLLSFLQNPDLAEHAAWTLGNIAADCEEFRLHLIRHGAIAPLVEHLRHPQPAMLKVSLWALSNMARGVQTPAKAFFDHDIGSIALTLLQANDTPDVVQELLWLLAFLIAKEDKYLHWLLEHGLWVGLLHHLEDKDPHVLTPLLRVCGNICCVGPNAASWQLPYIQSMVAEPRFLYMIKRLLSADGDPHAVAESAWVVSNLAARDVAVVDLLLQYEFLPRLTQVFRDGSYEIRKETAFALTNIAVTASYVTKVVEFEVLDGFVSLLTVADTTVVANALQFIEQVLRQVPRGVYLVECHGGIDALESVQDGQSDQLSTKAEQLMNEFYGETYDSPMSPPNSADHKTPPAFQAGPPVGGMGRGAHMTRPAWATQQ</sequence>
<dbReference type="InterPro" id="IPR016024">
    <property type="entry name" value="ARM-type_fold"/>
</dbReference>
<feature type="region of interest" description="Disordered" evidence="6">
    <location>
        <begin position="1"/>
        <end position="43"/>
    </location>
</feature>
<dbReference type="VEuPathDB" id="FungiDB:AeMF1_003372"/>
<dbReference type="GO" id="GO:0006606">
    <property type="term" value="P:protein import into nucleus"/>
    <property type="evidence" value="ECO:0007669"/>
    <property type="project" value="InterPro"/>
</dbReference>
<proteinExistence type="inferred from homology"/>
<reference evidence="7 8" key="1">
    <citation type="submission" date="2019-07" db="EMBL/GenBank/DDBJ databases">
        <title>Genomics analysis of Aphanomyces spp. identifies a new class of oomycete effector associated with host adaptation.</title>
        <authorList>
            <person name="Gaulin E."/>
        </authorList>
    </citation>
    <scope>NUCLEOTIDE SEQUENCE [LARGE SCALE GENOMIC DNA]</scope>
    <source>
        <strain evidence="7 8">ATCC 201684</strain>
    </source>
</reference>
<dbReference type="SUPFAM" id="SSF48371">
    <property type="entry name" value="ARM repeat"/>
    <property type="match status" value="1"/>
</dbReference>
<keyword evidence="4 5" id="KW-0653">Protein transport</keyword>
<evidence type="ECO:0000256" key="5">
    <source>
        <dbReference type="PIRNR" id="PIRNR005673"/>
    </source>
</evidence>
<dbReference type="PANTHER" id="PTHR23316">
    <property type="entry name" value="IMPORTIN ALPHA"/>
    <property type="match status" value="1"/>
</dbReference>
<dbReference type="SMART" id="SM00185">
    <property type="entry name" value="ARM"/>
    <property type="match status" value="6"/>
</dbReference>
<dbReference type="EMBL" id="VJMJ01000054">
    <property type="protein sequence ID" value="KAF0740128.1"/>
    <property type="molecule type" value="Genomic_DNA"/>
</dbReference>
<evidence type="ECO:0000256" key="4">
    <source>
        <dbReference type="ARBA" id="ARBA00022927"/>
    </source>
</evidence>
<accession>A0A6G0XIU1</accession>
<dbReference type="Pfam" id="PF00514">
    <property type="entry name" value="Arm"/>
    <property type="match status" value="1"/>
</dbReference>
<protein>
    <recommendedName>
        <fullName evidence="5">Importin subunit alpha</fullName>
    </recommendedName>
</protein>